<comment type="caution">
    <text evidence="8">The sequence shown here is derived from an EMBL/GenBank/DDBJ whole genome shotgun (WGS) entry which is preliminary data.</text>
</comment>
<keyword evidence="2 6" id="KW-0889">Transcription antitermination</keyword>
<dbReference type="GO" id="GO:0005829">
    <property type="term" value="C:cytosol"/>
    <property type="evidence" value="ECO:0007669"/>
    <property type="project" value="TreeGrafter"/>
</dbReference>
<keyword evidence="4 6" id="KW-0805">Transcription regulation</keyword>
<dbReference type="PANTHER" id="PTHR11078">
    <property type="entry name" value="N UTILIZATION SUBSTANCE PROTEIN B-RELATED"/>
    <property type="match status" value="1"/>
</dbReference>
<evidence type="ECO:0000256" key="1">
    <source>
        <dbReference type="ARBA" id="ARBA00005952"/>
    </source>
</evidence>
<dbReference type="GO" id="GO:0003723">
    <property type="term" value="F:RNA binding"/>
    <property type="evidence" value="ECO:0007669"/>
    <property type="project" value="UniProtKB-UniRule"/>
</dbReference>
<dbReference type="SUPFAM" id="SSF48013">
    <property type="entry name" value="NusB-like"/>
    <property type="match status" value="1"/>
</dbReference>
<evidence type="ECO:0000259" key="7">
    <source>
        <dbReference type="Pfam" id="PF01029"/>
    </source>
</evidence>
<organism evidence="8 9">
    <name type="scientific">Candidatus Avoscillospira avistercoris</name>
    <dbReference type="NCBI Taxonomy" id="2840707"/>
    <lineage>
        <taxon>Bacteria</taxon>
        <taxon>Bacillati</taxon>
        <taxon>Bacillota</taxon>
        <taxon>Clostridia</taxon>
        <taxon>Eubacteriales</taxon>
        <taxon>Oscillospiraceae</taxon>
        <taxon>Oscillospiraceae incertae sedis</taxon>
        <taxon>Candidatus Avoscillospira</taxon>
    </lineage>
</organism>
<dbReference type="Proteomes" id="UP000886741">
    <property type="component" value="Unassembled WGS sequence"/>
</dbReference>
<dbReference type="PANTHER" id="PTHR11078:SF3">
    <property type="entry name" value="ANTITERMINATION NUSB DOMAIN-CONTAINING PROTEIN"/>
    <property type="match status" value="1"/>
</dbReference>
<gene>
    <name evidence="6 8" type="primary">nusB</name>
    <name evidence="8" type="ORF">IAA83_06655</name>
</gene>
<keyword evidence="3 6" id="KW-0694">RNA-binding</keyword>
<dbReference type="GO" id="GO:0006353">
    <property type="term" value="P:DNA-templated transcription termination"/>
    <property type="evidence" value="ECO:0007669"/>
    <property type="project" value="UniProtKB-UniRule"/>
</dbReference>
<feature type="domain" description="NusB/RsmB/TIM44" evidence="7">
    <location>
        <begin position="4"/>
        <end position="144"/>
    </location>
</feature>
<evidence type="ECO:0000256" key="2">
    <source>
        <dbReference type="ARBA" id="ARBA00022814"/>
    </source>
</evidence>
<name>A0A9D1JU99_9FIRM</name>
<comment type="similarity">
    <text evidence="1 6">Belongs to the NusB family.</text>
</comment>
<dbReference type="InterPro" id="IPR006027">
    <property type="entry name" value="NusB_RsmB_TIM44"/>
</dbReference>
<evidence type="ECO:0000256" key="6">
    <source>
        <dbReference type="HAMAP-Rule" id="MF_00073"/>
    </source>
</evidence>
<evidence type="ECO:0000313" key="9">
    <source>
        <dbReference type="Proteomes" id="UP000886741"/>
    </source>
</evidence>
<protein>
    <recommendedName>
        <fullName evidence="6">Transcription antitermination protein NusB</fullName>
    </recommendedName>
    <alternativeName>
        <fullName evidence="6">Antitermination factor NusB</fullName>
    </alternativeName>
</protein>
<dbReference type="Gene3D" id="1.10.940.10">
    <property type="entry name" value="NusB-like"/>
    <property type="match status" value="1"/>
</dbReference>
<reference evidence="8" key="2">
    <citation type="journal article" date="2021" name="PeerJ">
        <title>Extensive microbial diversity within the chicken gut microbiome revealed by metagenomics and culture.</title>
        <authorList>
            <person name="Gilroy R."/>
            <person name="Ravi A."/>
            <person name="Getino M."/>
            <person name="Pursley I."/>
            <person name="Horton D.L."/>
            <person name="Alikhan N.F."/>
            <person name="Baker D."/>
            <person name="Gharbi K."/>
            <person name="Hall N."/>
            <person name="Watson M."/>
            <person name="Adriaenssens E.M."/>
            <person name="Foster-Nyarko E."/>
            <person name="Jarju S."/>
            <person name="Secka A."/>
            <person name="Antonio M."/>
            <person name="Oren A."/>
            <person name="Chaudhuri R.R."/>
            <person name="La Ragione R."/>
            <person name="Hildebrand F."/>
            <person name="Pallen M.J."/>
        </authorList>
    </citation>
    <scope>NUCLEOTIDE SEQUENCE</scope>
    <source>
        <strain evidence="8">ChiBcec16-1751</strain>
    </source>
</reference>
<dbReference type="InterPro" id="IPR011605">
    <property type="entry name" value="NusB_fam"/>
</dbReference>
<evidence type="ECO:0000313" key="8">
    <source>
        <dbReference type="EMBL" id="HIS65034.1"/>
    </source>
</evidence>
<comment type="function">
    <text evidence="6">Involved in transcription antitermination. Required for transcription of ribosomal RNA (rRNA) genes. Binds specifically to the boxA antiterminator sequence of the ribosomal RNA (rrn) operons.</text>
</comment>
<reference evidence="8" key="1">
    <citation type="submission" date="2020-10" db="EMBL/GenBank/DDBJ databases">
        <authorList>
            <person name="Gilroy R."/>
        </authorList>
    </citation>
    <scope>NUCLEOTIDE SEQUENCE</scope>
    <source>
        <strain evidence="8">ChiBcec16-1751</strain>
    </source>
</reference>
<dbReference type="InterPro" id="IPR035926">
    <property type="entry name" value="NusB-like_sf"/>
</dbReference>
<proteinExistence type="inferred from homology"/>
<dbReference type="NCBIfam" id="TIGR01951">
    <property type="entry name" value="nusB"/>
    <property type="match status" value="1"/>
</dbReference>
<accession>A0A9D1JU99</accession>
<dbReference type="Pfam" id="PF01029">
    <property type="entry name" value="NusB"/>
    <property type="match status" value="1"/>
</dbReference>
<dbReference type="EMBL" id="DVJJ01000100">
    <property type="protein sequence ID" value="HIS65034.1"/>
    <property type="molecule type" value="Genomic_DNA"/>
</dbReference>
<dbReference type="AlphaFoldDB" id="A0A9D1JU99"/>
<keyword evidence="5 6" id="KW-0804">Transcription</keyword>
<dbReference type="GO" id="GO:0031564">
    <property type="term" value="P:transcription antitermination"/>
    <property type="evidence" value="ECO:0007669"/>
    <property type="project" value="UniProtKB-KW"/>
</dbReference>
<evidence type="ECO:0000256" key="4">
    <source>
        <dbReference type="ARBA" id="ARBA00023015"/>
    </source>
</evidence>
<dbReference type="HAMAP" id="MF_00073">
    <property type="entry name" value="NusB"/>
    <property type="match status" value="1"/>
</dbReference>
<evidence type="ECO:0000256" key="5">
    <source>
        <dbReference type="ARBA" id="ARBA00023163"/>
    </source>
</evidence>
<sequence>MTRTNAREIVVHLIYGINYTKETADEAMVSRFAQDYYETLQEENDIYAERPNQKQLAYIAQVVKGIEEKQEELNGYITKYAIGWHLDRISRLARSIMQLAMYESLYVEDVPTSAAISEAVELTRKYEDEDVVSFVNGILGSFAREVAQ</sequence>
<evidence type="ECO:0000256" key="3">
    <source>
        <dbReference type="ARBA" id="ARBA00022884"/>
    </source>
</evidence>